<dbReference type="InterPro" id="IPR024498">
    <property type="entry name" value="DUF2786"/>
</dbReference>
<evidence type="ECO:0000259" key="2">
    <source>
        <dbReference type="Pfam" id="PF23771"/>
    </source>
</evidence>
<dbReference type="AlphaFoldDB" id="A0A3L7Z4N0"/>
<organism evidence="3 4">
    <name type="scientific">Bacteroides acidifaciens</name>
    <dbReference type="NCBI Taxonomy" id="85831"/>
    <lineage>
        <taxon>Bacteria</taxon>
        <taxon>Pseudomonadati</taxon>
        <taxon>Bacteroidota</taxon>
        <taxon>Bacteroidia</taxon>
        <taxon>Bacteroidales</taxon>
        <taxon>Bacteroidaceae</taxon>
        <taxon>Bacteroides</taxon>
    </lineage>
</organism>
<sequence length="253" mass="28893">MKTKKDKILEKLRKLMNLKESATALGNEGEANAAAAGITRLLMEYNLTENDIPEQEKLENPIVSEEIPFKISTNGRWYSDLISVVCEYNMCRSLIISKFNNGRMKRSEFEIIGRKKNVEVVLYLISFLSHQFIAIGKRNYEEYKHDCIWKYGKSPKSLIMYLKSFLYGCVIGLSEKFDESKRILETENNITALVRTTKSEIDNFLKGKKIGKARESKSDIDALCAMRGIETGKNVEICKGIHAESVSENLKLQ</sequence>
<feature type="domain" description="DUF7168" evidence="2">
    <location>
        <begin position="73"/>
        <end position="195"/>
    </location>
</feature>
<comment type="caution">
    <text evidence="3">The sequence shown here is derived from an EMBL/GenBank/DDBJ whole genome shotgun (WGS) entry which is preliminary data.</text>
</comment>
<feature type="domain" description="DUF2786" evidence="1">
    <location>
        <begin position="7"/>
        <end position="48"/>
    </location>
</feature>
<evidence type="ECO:0000313" key="4">
    <source>
        <dbReference type="Proteomes" id="UP000267159"/>
    </source>
</evidence>
<gene>
    <name evidence="3" type="ORF">D7Y07_18665</name>
</gene>
<proteinExistence type="predicted"/>
<reference evidence="3 4" key="1">
    <citation type="submission" date="2018-09" db="EMBL/GenBank/DDBJ databases">
        <title>Murine metabolic-syndrome-specific gut microbial biobank.</title>
        <authorList>
            <person name="Liu C."/>
        </authorList>
    </citation>
    <scope>NUCLEOTIDE SEQUENCE [LARGE SCALE GENOMIC DNA]</scope>
    <source>
        <strain evidence="3 4">0.1X-D8-26</strain>
    </source>
</reference>
<dbReference type="Proteomes" id="UP000267159">
    <property type="component" value="Unassembled WGS sequence"/>
</dbReference>
<name>A0A3L7Z4N0_9BACE</name>
<accession>A0A3L7Z4N0</accession>
<dbReference type="Pfam" id="PF10979">
    <property type="entry name" value="DUF2786"/>
    <property type="match status" value="1"/>
</dbReference>
<evidence type="ECO:0000313" key="3">
    <source>
        <dbReference type="EMBL" id="RLT78531.1"/>
    </source>
</evidence>
<dbReference type="Pfam" id="PF23771">
    <property type="entry name" value="DUF7168"/>
    <property type="match status" value="1"/>
</dbReference>
<evidence type="ECO:0000259" key="1">
    <source>
        <dbReference type="Pfam" id="PF10979"/>
    </source>
</evidence>
<dbReference type="RefSeq" id="WP_121765926.1">
    <property type="nucleotide sequence ID" value="NZ_CAMXQH010000070.1"/>
</dbReference>
<dbReference type="InterPro" id="IPR055592">
    <property type="entry name" value="DUF7168"/>
</dbReference>
<protein>
    <submittedName>
        <fullName evidence="3">DUF2786 domain-containing protein</fullName>
    </submittedName>
</protein>
<dbReference type="EMBL" id="RAZM01000100">
    <property type="protein sequence ID" value="RLT78531.1"/>
    <property type="molecule type" value="Genomic_DNA"/>
</dbReference>